<accession>A0A137P9U0</accession>
<evidence type="ECO:0000256" key="1">
    <source>
        <dbReference type="ARBA" id="ARBA00022690"/>
    </source>
</evidence>
<dbReference type="OrthoDB" id="10525805at2759"/>
<protein>
    <recommendedName>
        <fullName evidence="6">Proteinase inhibitor I42 chagasin domain-containing protein</fullName>
    </recommendedName>
</protein>
<dbReference type="AlphaFoldDB" id="A0A137P9U0"/>
<proteinExistence type="predicted"/>
<gene>
    <name evidence="4" type="ORF">CONCODRAFT_69571</name>
</gene>
<dbReference type="EMBL" id="KQ964467">
    <property type="protein sequence ID" value="KXN71778.1"/>
    <property type="molecule type" value="Genomic_DNA"/>
</dbReference>
<name>A0A137P9U0_CONC2</name>
<keyword evidence="2" id="KW-0789">Thiol protease inhibitor</keyword>
<dbReference type="InterPro" id="IPR036331">
    <property type="entry name" value="Chagasin-like_sf"/>
</dbReference>
<keyword evidence="1" id="KW-0646">Protease inhibitor</keyword>
<keyword evidence="5" id="KW-1185">Reference proteome</keyword>
<dbReference type="GO" id="GO:0004869">
    <property type="term" value="F:cysteine-type endopeptidase inhibitor activity"/>
    <property type="evidence" value="ECO:0007669"/>
    <property type="project" value="UniProtKB-KW"/>
</dbReference>
<evidence type="ECO:0000313" key="4">
    <source>
        <dbReference type="EMBL" id="KXN71778.1"/>
    </source>
</evidence>
<keyword evidence="3" id="KW-0732">Signal</keyword>
<feature type="signal peptide" evidence="3">
    <location>
        <begin position="1"/>
        <end position="22"/>
    </location>
</feature>
<organism evidence="4 5">
    <name type="scientific">Conidiobolus coronatus (strain ATCC 28846 / CBS 209.66 / NRRL 28638)</name>
    <name type="common">Delacroixia coronata</name>
    <dbReference type="NCBI Taxonomy" id="796925"/>
    <lineage>
        <taxon>Eukaryota</taxon>
        <taxon>Fungi</taxon>
        <taxon>Fungi incertae sedis</taxon>
        <taxon>Zoopagomycota</taxon>
        <taxon>Entomophthoromycotina</taxon>
        <taxon>Entomophthoromycetes</taxon>
        <taxon>Entomophthorales</taxon>
        <taxon>Ancylistaceae</taxon>
        <taxon>Conidiobolus</taxon>
    </lineage>
</organism>
<evidence type="ECO:0008006" key="6">
    <source>
        <dbReference type="Google" id="ProtNLM"/>
    </source>
</evidence>
<evidence type="ECO:0000256" key="3">
    <source>
        <dbReference type="SAM" id="SignalP"/>
    </source>
</evidence>
<evidence type="ECO:0000256" key="2">
    <source>
        <dbReference type="ARBA" id="ARBA00022704"/>
    </source>
</evidence>
<feature type="chain" id="PRO_5007294552" description="Proteinase inhibitor I42 chagasin domain-containing protein" evidence="3">
    <location>
        <begin position="23"/>
        <end position="118"/>
    </location>
</feature>
<evidence type="ECO:0000313" key="5">
    <source>
        <dbReference type="Proteomes" id="UP000070444"/>
    </source>
</evidence>
<dbReference type="SUPFAM" id="SSF141066">
    <property type="entry name" value="ICP-like"/>
    <property type="match status" value="1"/>
</dbReference>
<reference evidence="4 5" key="1">
    <citation type="journal article" date="2015" name="Genome Biol. Evol.">
        <title>Phylogenomic analyses indicate that early fungi evolved digesting cell walls of algal ancestors of land plants.</title>
        <authorList>
            <person name="Chang Y."/>
            <person name="Wang S."/>
            <person name="Sekimoto S."/>
            <person name="Aerts A.L."/>
            <person name="Choi C."/>
            <person name="Clum A."/>
            <person name="LaButti K.M."/>
            <person name="Lindquist E.A."/>
            <person name="Yee Ngan C."/>
            <person name="Ohm R.A."/>
            <person name="Salamov A.A."/>
            <person name="Grigoriev I.V."/>
            <person name="Spatafora J.W."/>
            <person name="Berbee M.L."/>
        </authorList>
    </citation>
    <scope>NUCLEOTIDE SEQUENCE [LARGE SCALE GENOMIC DNA]</scope>
    <source>
        <strain evidence="4 5">NRRL 28638</strain>
    </source>
</reference>
<sequence length="118" mass="12143">MKLIAIVYLLPILASKITLTNSDDGRTVNANLGDEIVVTLTATKSGGSTYTWSEVVSSNTDILTRKSSSTKPNGDAVGAFEVNGDGTAELSSNKGCSPSGGNTCPKVSSSWKATINVS</sequence>
<dbReference type="Proteomes" id="UP000070444">
    <property type="component" value="Unassembled WGS sequence"/>
</dbReference>